<keyword evidence="1" id="KW-0808">Transferase</keyword>
<dbReference type="CDD" id="cd24079">
    <property type="entry name" value="ASKHA_NBD_PG1100-like"/>
    <property type="match status" value="1"/>
</dbReference>
<dbReference type="RefSeq" id="WP_353547447.1">
    <property type="nucleotide sequence ID" value="NZ_JAGKSB010000011.1"/>
</dbReference>
<dbReference type="InterPro" id="IPR043129">
    <property type="entry name" value="ATPase_NBD"/>
</dbReference>
<name>A0A8T4HBY3_9SPHI</name>
<dbReference type="AlphaFoldDB" id="A0A8T4HBY3"/>
<dbReference type="GO" id="GO:0016301">
    <property type="term" value="F:kinase activity"/>
    <property type="evidence" value="ECO:0007669"/>
    <property type="project" value="UniProtKB-KW"/>
</dbReference>
<evidence type="ECO:0000313" key="1">
    <source>
        <dbReference type="EMBL" id="MBP3943943.1"/>
    </source>
</evidence>
<sequence length="285" mass="32492">MILVVDSGSSKSDWKLDLPDSSPISFSTKGLNPFFVNAKEIVRVIKEVPEILPYSNEITELYFFGAGCITPDRREIVSNALTPLFENAFISVEDDLLGSAYATCQNNKGFISTLGTGSDISFFNGEYMLPSRQGNGYVLGDEGSGTWYGKKLITQFLYGRMPKDLSDAFQETYRLTKEIVIKNVYERERPNAYLASFVPFMSQHIRHPYIDEIIREGFDEFVKTNIMSYPDFWEYECHFVGSIAYIFDLQLRDICNVNGVRVGKILKSPIDSLFDFVLEREKQIV</sequence>
<accession>A0A8T4HBY3</accession>
<evidence type="ECO:0000313" key="2">
    <source>
        <dbReference type="Proteomes" id="UP000679691"/>
    </source>
</evidence>
<gene>
    <name evidence="1" type="ORF">J5U18_10260</name>
</gene>
<dbReference type="Gene3D" id="1.10.720.160">
    <property type="match status" value="1"/>
</dbReference>
<dbReference type="SUPFAM" id="SSF53067">
    <property type="entry name" value="Actin-like ATPase domain"/>
    <property type="match status" value="2"/>
</dbReference>
<keyword evidence="1" id="KW-0418">Kinase</keyword>
<dbReference type="Proteomes" id="UP000679691">
    <property type="component" value="Unassembled WGS sequence"/>
</dbReference>
<protein>
    <submittedName>
        <fullName evidence="1">N-acetylglucosamine kinase</fullName>
    </submittedName>
</protein>
<reference evidence="1" key="1">
    <citation type="submission" date="2021-03" db="EMBL/GenBank/DDBJ databases">
        <authorList>
            <person name="Lu T."/>
            <person name="Wang Q."/>
            <person name="Han X."/>
        </authorList>
    </citation>
    <scope>NUCLEOTIDE SEQUENCE</scope>
    <source>
        <strain evidence="1">WQ 2009</strain>
    </source>
</reference>
<keyword evidence="2" id="KW-1185">Reference proteome</keyword>
<organism evidence="1 2">
    <name type="scientific">Rhinopithecimicrobium faecis</name>
    <dbReference type="NCBI Taxonomy" id="2820698"/>
    <lineage>
        <taxon>Bacteria</taxon>
        <taxon>Pseudomonadati</taxon>
        <taxon>Bacteroidota</taxon>
        <taxon>Sphingobacteriia</taxon>
        <taxon>Sphingobacteriales</taxon>
        <taxon>Sphingobacteriaceae</taxon>
        <taxon>Rhinopithecimicrobium</taxon>
    </lineage>
</organism>
<proteinExistence type="predicted"/>
<comment type="caution">
    <text evidence="1">The sequence shown here is derived from an EMBL/GenBank/DDBJ whole genome shotgun (WGS) entry which is preliminary data.</text>
</comment>
<dbReference type="Gene3D" id="3.30.420.40">
    <property type="match status" value="2"/>
</dbReference>
<dbReference type="EMBL" id="JAGKSB010000011">
    <property type="protein sequence ID" value="MBP3943943.1"/>
    <property type="molecule type" value="Genomic_DNA"/>
</dbReference>